<dbReference type="GO" id="GO:0047769">
    <property type="term" value="F:arogenate dehydratase activity"/>
    <property type="evidence" value="ECO:0007669"/>
    <property type="project" value="TreeGrafter"/>
</dbReference>
<comment type="caution">
    <text evidence="1">The sequence shown here is derived from an EMBL/GenBank/DDBJ whole genome shotgun (WGS) entry which is preliminary data.</text>
</comment>
<dbReference type="AlphaFoldDB" id="A0AA39RSW2"/>
<dbReference type="PANTHER" id="PTHR21022:SF20">
    <property type="entry name" value="AROGENATE DEHYDRATASE_PREPHENATE DEHYDRATASE 1, CHLOROPLASTIC"/>
    <property type="match status" value="1"/>
</dbReference>
<dbReference type="GO" id="GO:0009507">
    <property type="term" value="C:chloroplast"/>
    <property type="evidence" value="ECO:0007669"/>
    <property type="project" value="TreeGrafter"/>
</dbReference>
<dbReference type="Proteomes" id="UP001168877">
    <property type="component" value="Unassembled WGS sequence"/>
</dbReference>
<dbReference type="PANTHER" id="PTHR21022">
    <property type="entry name" value="PREPHENATE DEHYDRATASE P PROTEIN"/>
    <property type="match status" value="1"/>
</dbReference>
<dbReference type="GO" id="GO:0004664">
    <property type="term" value="F:prephenate dehydratase activity"/>
    <property type="evidence" value="ECO:0007669"/>
    <property type="project" value="TreeGrafter"/>
</dbReference>
<dbReference type="Gene3D" id="3.40.190.10">
    <property type="entry name" value="Periplasmic binding protein-like II"/>
    <property type="match status" value="1"/>
</dbReference>
<keyword evidence="2" id="KW-1185">Reference proteome</keyword>
<reference evidence="1" key="2">
    <citation type="submission" date="2023-06" db="EMBL/GenBank/DDBJ databases">
        <authorList>
            <person name="Swenson N.G."/>
            <person name="Wegrzyn J.L."/>
            <person name="Mcevoy S.L."/>
        </authorList>
    </citation>
    <scope>NUCLEOTIDE SEQUENCE</scope>
    <source>
        <strain evidence="1">NS2018</strain>
        <tissue evidence="1">Leaf</tissue>
    </source>
</reference>
<dbReference type="GO" id="GO:0009094">
    <property type="term" value="P:L-phenylalanine biosynthetic process"/>
    <property type="evidence" value="ECO:0007669"/>
    <property type="project" value="TreeGrafter"/>
</dbReference>
<proteinExistence type="predicted"/>
<organism evidence="1 2">
    <name type="scientific">Acer saccharum</name>
    <name type="common">Sugar maple</name>
    <dbReference type="NCBI Taxonomy" id="4024"/>
    <lineage>
        <taxon>Eukaryota</taxon>
        <taxon>Viridiplantae</taxon>
        <taxon>Streptophyta</taxon>
        <taxon>Embryophyta</taxon>
        <taxon>Tracheophyta</taxon>
        <taxon>Spermatophyta</taxon>
        <taxon>Magnoliopsida</taxon>
        <taxon>eudicotyledons</taxon>
        <taxon>Gunneridae</taxon>
        <taxon>Pentapetalae</taxon>
        <taxon>rosids</taxon>
        <taxon>malvids</taxon>
        <taxon>Sapindales</taxon>
        <taxon>Sapindaceae</taxon>
        <taxon>Hippocastanoideae</taxon>
        <taxon>Acereae</taxon>
        <taxon>Acer</taxon>
    </lineage>
</organism>
<sequence>MGNSSSIPSPSCSTTDGENYDVVLYFNLSDDTAEETYMRTTETSSSSSDGSKVGVAYQLPGAYSEAAALKAYPKSETVPCEQFEAAFKALAQYEMTLSKLGIIRVSADDTAGAAQMVASSGKRDSGAVASP</sequence>
<accession>A0AA39RSW2</accession>
<dbReference type="EMBL" id="JAUESC010000385">
    <property type="protein sequence ID" value="KAK0577787.1"/>
    <property type="molecule type" value="Genomic_DNA"/>
</dbReference>
<reference evidence="1" key="1">
    <citation type="journal article" date="2022" name="Plant J.">
        <title>Strategies of tolerance reflected in two North American maple genomes.</title>
        <authorList>
            <person name="McEvoy S.L."/>
            <person name="Sezen U.U."/>
            <person name="Trouern-Trend A."/>
            <person name="McMahon S.M."/>
            <person name="Schaberg P.G."/>
            <person name="Yang J."/>
            <person name="Wegrzyn J.L."/>
            <person name="Swenson N.G."/>
        </authorList>
    </citation>
    <scope>NUCLEOTIDE SEQUENCE</scope>
    <source>
        <strain evidence="1">NS2018</strain>
    </source>
</reference>
<protein>
    <submittedName>
        <fullName evidence="1">Uncharacterized protein</fullName>
    </submittedName>
</protein>
<evidence type="ECO:0000313" key="2">
    <source>
        <dbReference type="Proteomes" id="UP001168877"/>
    </source>
</evidence>
<gene>
    <name evidence="1" type="ORF">LWI29_000104</name>
</gene>
<evidence type="ECO:0000313" key="1">
    <source>
        <dbReference type="EMBL" id="KAK0577787.1"/>
    </source>
</evidence>
<name>A0AA39RSW2_ACESA</name>